<feature type="domain" description="DUF4130" evidence="1">
    <location>
        <begin position="82"/>
        <end position="251"/>
    </location>
</feature>
<evidence type="ECO:0000313" key="2">
    <source>
        <dbReference type="EMBL" id="SFW76936.1"/>
    </source>
</evidence>
<dbReference type="NCBIfam" id="TIGR03915">
    <property type="entry name" value="SAM_7_link_chp"/>
    <property type="match status" value="1"/>
</dbReference>
<keyword evidence="3" id="KW-1185">Reference proteome</keyword>
<sequence length="255" mass="30501">MYYLFDGSYAGFLTCVFESFEHREFSVTPITSDRFTGDFFRDNREVITDAAKAKRVQRGLRKKLDSNRAMDFFRVYLSEDPEAWQAAFRMILRIFDTGPEIMLDFGDNDVIFFAQTLKKVGRERHRMKAFIRFQKSSDGMYFAIVEPDFNVLPLISGFFKRRYADQPWLIYDARRKYGLWYDGNTVAEVQLTPAEKDALSPHHIAITLDERDEHFQQLWQQYFKSTNIESRRNMKLHLRHVPRRYWKYLTEKNGM</sequence>
<proteinExistence type="predicted"/>
<reference evidence="2 3" key="1">
    <citation type="submission" date="2016-11" db="EMBL/GenBank/DDBJ databases">
        <authorList>
            <person name="Jaros S."/>
            <person name="Januszkiewicz K."/>
            <person name="Wedrychowicz H."/>
        </authorList>
    </citation>
    <scope>NUCLEOTIDE SEQUENCE [LARGE SCALE GENOMIC DNA]</scope>
    <source>
        <strain evidence="2 3">CGMCC 1.12145</strain>
    </source>
</reference>
<dbReference type="OrthoDB" id="5290748at2"/>
<dbReference type="RefSeq" id="WP_072319393.1">
    <property type="nucleotide sequence ID" value="NZ_FPJE01000041.1"/>
</dbReference>
<dbReference type="AlphaFoldDB" id="A0A1K1RXQ5"/>
<name>A0A1K1RXQ5_9FLAO</name>
<accession>A0A1K1RXQ5</accession>
<dbReference type="InterPro" id="IPR025404">
    <property type="entry name" value="DUF4130"/>
</dbReference>
<organism evidence="2 3">
    <name type="scientific">Sinomicrobium oceani</name>
    <dbReference type="NCBI Taxonomy" id="1150368"/>
    <lineage>
        <taxon>Bacteria</taxon>
        <taxon>Pseudomonadati</taxon>
        <taxon>Bacteroidota</taxon>
        <taxon>Flavobacteriia</taxon>
        <taxon>Flavobacteriales</taxon>
        <taxon>Flavobacteriaceae</taxon>
        <taxon>Sinomicrobium</taxon>
    </lineage>
</organism>
<protein>
    <submittedName>
        <fullName evidence="2">Probable DNA metabolism protein</fullName>
    </submittedName>
</protein>
<dbReference type="STRING" id="1150368.SAMN02927921_04174"/>
<evidence type="ECO:0000313" key="3">
    <source>
        <dbReference type="Proteomes" id="UP000182248"/>
    </source>
</evidence>
<dbReference type="Pfam" id="PF13566">
    <property type="entry name" value="DUF4130"/>
    <property type="match status" value="1"/>
</dbReference>
<dbReference type="EMBL" id="FPJE01000041">
    <property type="protein sequence ID" value="SFW76936.1"/>
    <property type="molecule type" value="Genomic_DNA"/>
</dbReference>
<dbReference type="Proteomes" id="UP000182248">
    <property type="component" value="Unassembled WGS sequence"/>
</dbReference>
<evidence type="ECO:0000259" key="1">
    <source>
        <dbReference type="Pfam" id="PF13566"/>
    </source>
</evidence>
<dbReference type="InterPro" id="IPR023875">
    <property type="entry name" value="DNA_repair_put"/>
</dbReference>
<gene>
    <name evidence="2" type="ORF">SAMN02927921_04174</name>
</gene>